<keyword evidence="9" id="KW-1185">Reference proteome</keyword>
<dbReference type="AlphaFoldDB" id="A0A317WLE8"/>
<evidence type="ECO:0000313" key="8">
    <source>
        <dbReference type="EMBL" id="PWY87159.1"/>
    </source>
</evidence>
<dbReference type="STRING" id="1450535.A0A317WLE8"/>
<proteinExistence type="inferred from homology"/>
<gene>
    <name evidence="8" type="ORF">BO94DRAFT_624349</name>
</gene>
<feature type="domain" description="Peptidase M48" evidence="7">
    <location>
        <begin position="141"/>
        <end position="315"/>
    </location>
</feature>
<dbReference type="CDD" id="cd07331">
    <property type="entry name" value="M48C_Oma1_like"/>
    <property type="match status" value="1"/>
</dbReference>
<dbReference type="InterPro" id="IPR001915">
    <property type="entry name" value="Peptidase_M48"/>
</dbReference>
<dbReference type="GO" id="GO:0034982">
    <property type="term" value="P:mitochondrial protein processing"/>
    <property type="evidence" value="ECO:0007669"/>
    <property type="project" value="TreeGrafter"/>
</dbReference>
<comment type="caution">
    <text evidence="8">The sequence shown here is derived from an EMBL/GenBank/DDBJ whole genome shotgun (WGS) entry which is preliminary data.</text>
</comment>
<dbReference type="OrthoDB" id="7464992at2759"/>
<dbReference type="EMBL" id="MSFK01000014">
    <property type="protein sequence ID" value="PWY87159.1"/>
    <property type="molecule type" value="Genomic_DNA"/>
</dbReference>
<organism evidence="8 9">
    <name type="scientific">Aspergillus sclerotioniger CBS 115572</name>
    <dbReference type="NCBI Taxonomy" id="1450535"/>
    <lineage>
        <taxon>Eukaryota</taxon>
        <taxon>Fungi</taxon>
        <taxon>Dikarya</taxon>
        <taxon>Ascomycota</taxon>
        <taxon>Pezizomycotina</taxon>
        <taxon>Eurotiomycetes</taxon>
        <taxon>Eurotiomycetidae</taxon>
        <taxon>Eurotiales</taxon>
        <taxon>Aspergillaceae</taxon>
        <taxon>Aspergillus</taxon>
        <taxon>Aspergillus subgen. Circumdati</taxon>
    </lineage>
</organism>
<dbReference type="GO" id="GO:0005743">
    <property type="term" value="C:mitochondrial inner membrane"/>
    <property type="evidence" value="ECO:0007669"/>
    <property type="project" value="TreeGrafter"/>
</dbReference>
<keyword evidence="4 6" id="KW-0862">Zinc</keyword>
<keyword evidence="2" id="KW-0479">Metal-binding</keyword>
<accession>A0A317WLE8</accession>
<dbReference type="PANTHER" id="PTHR22726">
    <property type="entry name" value="METALLOENDOPEPTIDASE OMA1"/>
    <property type="match status" value="1"/>
</dbReference>
<keyword evidence="3 6" id="KW-0378">Hydrolase</keyword>
<keyword evidence="1 6" id="KW-0645">Protease</keyword>
<protein>
    <recommendedName>
        <fullName evidence="7">Peptidase M48 domain-containing protein</fullName>
    </recommendedName>
</protein>
<evidence type="ECO:0000256" key="6">
    <source>
        <dbReference type="RuleBase" id="RU003983"/>
    </source>
</evidence>
<dbReference type="GO" id="GO:0004222">
    <property type="term" value="F:metalloendopeptidase activity"/>
    <property type="evidence" value="ECO:0007669"/>
    <property type="project" value="InterPro"/>
</dbReference>
<keyword evidence="5 6" id="KW-0482">Metalloprotease</keyword>
<name>A0A317WLE8_9EURO</name>
<dbReference type="Gene3D" id="3.30.2010.10">
    <property type="entry name" value="Metalloproteases ('zincins'), catalytic domain"/>
    <property type="match status" value="1"/>
</dbReference>
<dbReference type="GO" id="GO:0006515">
    <property type="term" value="P:protein quality control for misfolded or incompletely synthesized proteins"/>
    <property type="evidence" value="ECO:0007669"/>
    <property type="project" value="TreeGrafter"/>
</dbReference>
<reference evidence="8 9" key="1">
    <citation type="submission" date="2016-12" db="EMBL/GenBank/DDBJ databases">
        <title>The genomes of Aspergillus section Nigri reveals drivers in fungal speciation.</title>
        <authorList>
            <consortium name="DOE Joint Genome Institute"/>
            <person name="Vesth T.C."/>
            <person name="Nybo J."/>
            <person name="Theobald S."/>
            <person name="Brandl J."/>
            <person name="Frisvad J.C."/>
            <person name="Nielsen K.F."/>
            <person name="Lyhne E.K."/>
            <person name="Kogle M.E."/>
            <person name="Kuo A."/>
            <person name="Riley R."/>
            <person name="Clum A."/>
            <person name="Nolan M."/>
            <person name="Lipzen A."/>
            <person name="Salamov A."/>
            <person name="Henrissat B."/>
            <person name="Wiebenga A."/>
            <person name="De Vries R.P."/>
            <person name="Grigoriev I.V."/>
            <person name="Mortensen U.H."/>
            <person name="Andersen M.R."/>
            <person name="Baker S.E."/>
        </authorList>
    </citation>
    <scope>NUCLEOTIDE SEQUENCE [LARGE SCALE GENOMIC DNA]</scope>
    <source>
        <strain evidence="8 9">CBS 115572</strain>
    </source>
</reference>
<sequence>MFRPPIVRAFSRVSPRPATTSSSSRIASRILTPVQAFRRFQCRPFSRSARKNGWESNKYKRPEDWTHISNLFNLKNLIYPVTAVLAFYFYNLETDEVTGRTRFIWIPRWMENQLVDNEYRRLLHGFAGNGLLPDNHPLTMEVQEILDRLVAHAPVHDADWKVHIVHDLTVQNAFVLPNGKVFVFSGMLIPLDDADGLAGVLGHEIGHVLARHLAEHLSSRPFIALAQSLFVNTFGRLGFFVSDAINTFDEVRNTRSVEAEADNIGLMLIAKACYNPRAAVNFWERCSKNVKNLPPPELLLSHPLPFERMQALSERLYRAEALYEDSGCHLLRGYISGFGDAADHYAHWDTDKYDPKLRGNGKH</sequence>
<evidence type="ECO:0000256" key="4">
    <source>
        <dbReference type="ARBA" id="ARBA00022833"/>
    </source>
</evidence>
<comment type="similarity">
    <text evidence="6">Belongs to the peptidase M48 family.</text>
</comment>
<evidence type="ECO:0000256" key="5">
    <source>
        <dbReference type="ARBA" id="ARBA00023049"/>
    </source>
</evidence>
<evidence type="ECO:0000256" key="1">
    <source>
        <dbReference type="ARBA" id="ARBA00022670"/>
    </source>
</evidence>
<evidence type="ECO:0000256" key="3">
    <source>
        <dbReference type="ARBA" id="ARBA00022801"/>
    </source>
</evidence>
<dbReference type="InterPro" id="IPR051156">
    <property type="entry name" value="Mito/Outer_Membr_Metalloprot"/>
</dbReference>
<dbReference type="GO" id="GO:0046872">
    <property type="term" value="F:metal ion binding"/>
    <property type="evidence" value="ECO:0007669"/>
    <property type="project" value="UniProtKB-KW"/>
</dbReference>
<dbReference type="Pfam" id="PF01435">
    <property type="entry name" value="Peptidase_M48"/>
    <property type="match status" value="1"/>
</dbReference>
<evidence type="ECO:0000259" key="7">
    <source>
        <dbReference type="Pfam" id="PF01435"/>
    </source>
</evidence>
<evidence type="ECO:0000256" key="2">
    <source>
        <dbReference type="ARBA" id="ARBA00022723"/>
    </source>
</evidence>
<dbReference type="Proteomes" id="UP000246702">
    <property type="component" value="Unassembled WGS sequence"/>
</dbReference>
<comment type="cofactor">
    <cofactor evidence="6">
        <name>Zn(2+)</name>
        <dbReference type="ChEBI" id="CHEBI:29105"/>
    </cofactor>
    <text evidence="6">Binds 1 zinc ion per subunit.</text>
</comment>
<evidence type="ECO:0000313" key="9">
    <source>
        <dbReference type="Proteomes" id="UP000246702"/>
    </source>
</evidence>
<dbReference type="PANTHER" id="PTHR22726:SF1">
    <property type="entry name" value="METALLOENDOPEPTIDASE OMA1, MITOCHONDRIAL"/>
    <property type="match status" value="1"/>
</dbReference>
<dbReference type="RefSeq" id="XP_025467367.1">
    <property type="nucleotide sequence ID" value="XM_025617212.1"/>
</dbReference>
<dbReference type="GeneID" id="37119355"/>